<dbReference type="InterPro" id="IPR036849">
    <property type="entry name" value="Enolase-like_C_sf"/>
</dbReference>
<dbReference type="InterPro" id="IPR029065">
    <property type="entry name" value="Enolase_C-like"/>
</dbReference>
<dbReference type="SMART" id="SM00922">
    <property type="entry name" value="MR_MLE"/>
    <property type="match status" value="1"/>
</dbReference>
<dbReference type="SFLD" id="SFLDS00001">
    <property type="entry name" value="Enolase"/>
    <property type="match status" value="1"/>
</dbReference>
<evidence type="ECO:0000259" key="6">
    <source>
        <dbReference type="SMART" id="SM00922"/>
    </source>
</evidence>
<keyword evidence="4" id="KW-0460">Magnesium</keyword>
<dbReference type="Pfam" id="PF02746">
    <property type="entry name" value="MR_MLE_N"/>
    <property type="match status" value="1"/>
</dbReference>
<dbReference type="Gene3D" id="3.30.390.10">
    <property type="entry name" value="Enolase-like, N-terminal domain"/>
    <property type="match status" value="1"/>
</dbReference>
<evidence type="ECO:0000256" key="3">
    <source>
        <dbReference type="ARBA" id="ARBA00022723"/>
    </source>
</evidence>
<dbReference type="InterPro" id="IPR018110">
    <property type="entry name" value="Mandel_Rmase/mucon_lact_enz_CS"/>
</dbReference>
<dbReference type="GO" id="GO:0009063">
    <property type="term" value="P:amino acid catabolic process"/>
    <property type="evidence" value="ECO:0007669"/>
    <property type="project" value="InterPro"/>
</dbReference>
<comment type="similarity">
    <text evidence="2">Belongs to the mandelate racemase/muconate lactonizing enzyme family.</text>
</comment>
<accession>A0A096AG05</accession>
<proteinExistence type="inferred from homology"/>
<dbReference type="InterPro" id="IPR034613">
    <property type="entry name" value="Muconate_cycloisomerase_anti"/>
</dbReference>
<protein>
    <submittedName>
        <fullName evidence="7">Mandelate racemase</fullName>
    </submittedName>
</protein>
<dbReference type="EMBL" id="JRNH01000023">
    <property type="protein sequence ID" value="KGF19879.1"/>
    <property type="molecule type" value="Genomic_DNA"/>
</dbReference>
<evidence type="ECO:0000256" key="2">
    <source>
        <dbReference type="ARBA" id="ARBA00008031"/>
    </source>
</evidence>
<dbReference type="RefSeq" id="WP_035756825.1">
    <property type="nucleotide sequence ID" value="NZ_JRNH01000023.1"/>
</dbReference>
<sequence length="367" mass="39792">MKITGIEAIPYNIPYVKPLKFASGEVHNAEHVLVRIHTDAGVTGVADAPPRPYTYGETQHSIKTIIDEVFAPEIIGLNPLDREKVRAIMHRTIHNQVAKGAVDIALWDIAGKITEQPVHKLLGGYTDSMRVSHMLGFKPAAELVEEAQMFGEKYGITTFKLKVGRLPVSEDVEACHALVEHLGADVEIYLDANRGWTANQAMDVLRQIEDLPITLFEEPNDAKEAMGRRRLVTHSRIPIVGDESVPTAGDASRELLSGGCNAICIKTARSGFTEATEILGLCTGLGVDVTMGNQIDTQIGSLATVAFGAAHKASSARAGELSNFLDMADDLLADPIEIIDGRIAVRDIPGVGAEIDEDKLTRYRVDL</sequence>
<keyword evidence="3" id="KW-0479">Metal-binding</keyword>
<dbReference type="SFLD" id="SFLDF00155">
    <property type="entry name" value="muconate_cycloisomerase_(anti)"/>
    <property type="match status" value="1"/>
</dbReference>
<gene>
    <name evidence="7" type="ORF">HMPREF2128_07805</name>
</gene>
<name>A0A096AG05_9MICC</name>
<dbReference type="Gene3D" id="3.20.20.120">
    <property type="entry name" value="Enolase-like C-terminal domain"/>
    <property type="match status" value="1"/>
</dbReference>
<dbReference type="GO" id="GO:0000287">
    <property type="term" value="F:magnesium ion binding"/>
    <property type="evidence" value="ECO:0007669"/>
    <property type="project" value="UniProtKB-ARBA"/>
</dbReference>
<comment type="cofactor">
    <cofactor evidence="1">
        <name>Mg(2+)</name>
        <dbReference type="ChEBI" id="CHEBI:18420"/>
    </cofactor>
</comment>
<dbReference type="FunFam" id="3.30.390.10:FF:000009">
    <property type="entry name" value="Hydrophobic dipeptide epimerase"/>
    <property type="match status" value="1"/>
</dbReference>
<dbReference type="GO" id="GO:0016854">
    <property type="term" value="F:racemase and epimerase activity"/>
    <property type="evidence" value="ECO:0007669"/>
    <property type="project" value="UniProtKB-ARBA"/>
</dbReference>
<dbReference type="CDD" id="cd03315">
    <property type="entry name" value="MLE_like"/>
    <property type="match status" value="1"/>
</dbReference>
<dbReference type="AlphaFoldDB" id="A0A096AG05"/>
<comment type="caution">
    <text evidence="7">The sequence shown here is derived from an EMBL/GenBank/DDBJ whole genome shotgun (WGS) entry which is preliminary data.</text>
</comment>
<dbReference type="PANTHER" id="PTHR48073">
    <property type="entry name" value="O-SUCCINYLBENZOATE SYNTHASE-RELATED"/>
    <property type="match status" value="1"/>
</dbReference>
<dbReference type="InterPro" id="IPR013341">
    <property type="entry name" value="Mandelate_racemase_N_dom"/>
</dbReference>
<dbReference type="SFLD" id="SFLDG00180">
    <property type="entry name" value="muconate_cycloisomerase"/>
    <property type="match status" value="1"/>
</dbReference>
<reference evidence="7 8" key="1">
    <citation type="submission" date="2014-07" db="EMBL/GenBank/DDBJ databases">
        <authorList>
            <person name="McCorrison J."/>
            <person name="Sanka R."/>
            <person name="Torralba M."/>
            <person name="Gillis M."/>
            <person name="Haft D.H."/>
            <person name="Methe B."/>
            <person name="Sutton G."/>
            <person name="Nelson K.E."/>
        </authorList>
    </citation>
    <scope>NUCLEOTIDE SEQUENCE [LARGE SCALE GENOMIC DNA]</scope>
    <source>
        <strain evidence="7 8">DNF00011</strain>
    </source>
</reference>
<dbReference type="SUPFAM" id="SSF54826">
    <property type="entry name" value="Enolase N-terminal domain-like"/>
    <property type="match status" value="1"/>
</dbReference>
<feature type="domain" description="Mandelate racemase/muconate lactonizing enzyme C-terminal" evidence="6">
    <location>
        <begin position="140"/>
        <end position="238"/>
    </location>
</feature>
<dbReference type="GO" id="GO:0006518">
    <property type="term" value="P:peptide metabolic process"/>
    <property type="evidence" value="ECO:0007669"/>
    <property type="project" value="UniProtKB-ARBA"/>
</dbReference>
<dbReference type="PANTHER" id="PTHR48073:SF2">
    <property type="entry name" value="O-SUCCINYLBENZOATE SYNTHASE"/>
    <property type="match status" value="1"/>
</dbReference>
<evidence type="ECO:0000256" key="5">
    <source>
        <dbReference type="ARBA" id="ARBA00023235"/>
    </source>
</evidence>
<dbReference type="InterPro" id="IPR013342">
    <property type="entry name" value="Mandelate_racemase_C"/>
</dbReference>
<evidence type="ECO:0000313" key="7">
    <source>
        <dbReference type="EMBL" id="KGF19879.1"/>
    </source>
</evidence>
<dbReference type="SUPFAM" id="SSF51604">
    <property type="entry name" value="Enolase C-terminal domain-like"/>
    <property type="match status" value="1"/>
</dbReference>
<evidence type="ECO:0000256" key="1">
    <source>
        <dbReference type="ARBA" id="ARBA00001946"/>
    </source>
</evidence>
<dbReference type="Proteomes" id="UP000053528">
    <property type="component" value="Unassembled WGS sequence"/>
</dbReference>
<evidence type="ECO:0000256" key="4">
    <source>
        <dbReference type="ARBA" id="ARBA00022842"/>
    </source>
</evidence>
<evidence type="ECO:0000313" key="8">
    <source>
        <dbReference type="Proteomes" id="UP000053528"/>
    </source>
</evidence>
<dbReference type="PROSITE" id="PS00908">
    <property type="entry name" value="MR_MLE_1"/>
    <property type="match status" value="1"/>
</dbReference>
<dbReference type="InterPro" id="IPR029017">
    <property type="entry name" value="Enolase-like_N"/>
</dbReference>
<dbReference type="Pfam" id="PF13378">
    <property type="entry name" value="MR_MLE_C"/>
    <property type="match status" value="1"/>
</dbReference>
<organism evidence="7 8">
    <name type="scientific">Pseudoglutamicibacter albus DNF00011</name>
    <dbReference type="NCBI Taxonomy" id="1401063"/>
    <lineage>
        <taxon>Bacteria</taxon>
        <taxon>Bacillati</taxon>
        <taxon>Actinomycetota</taxon>
        <taxon>Actinomycetes</taxon>
        <taxon>Micrococcales</taxon>
        <taxon>Micrococcaceae</taxon>
        <taxon>Pseudoglutamicibacter</taxon>
    </lineage>
</organism>
<keyword evidence="5" id="KW-0413">Isomerase</keyword>